<dbReference type="InterPro" id="IPR001810">
    <property type="entry name" value="F-box_dom"/>
</dbReference>
<dbReference type="EMBL" id="JAWDJR010000003">
    <property type="protein sequence ID" value="KAK9977264.1"/>
    <property type="molecule type" value="Genomic_DNA"/>
</dbReference>
<dbReference type="InterPro" id="IPR041300">
    <property type="entry name" value="CxC7"/>
</dbReference>
<evidence type="ECO:0000313" key="3">
    <source>
        <dbReference type="EMBL" id="KAK9977264.1"/>
    </source>
</evidence>
<dbReference type="Pfam" id="PF18866">
    <property type="entry name" value="CxC7"/>
    <property type="match status" value="1"/>
</dbReference>
<feature type="domain" description="F-box" evidence="1">
    <location>
        <begin position="10"/>
        <end position="31"/>
    </location>
</feature>
<organism evidence="3 4">
    <name type="scientific">Culter alburnus</name>
    <name type="common">Topmouth culter</name>
    <dbReference type="NCBI Taxonomy" id="194366"/>
    <lineage>
        <taxon>Eukaryota</taxon>
        <taxon>Metazoa</taxon>
        <taxon>Chordata</taxon>
        <taxon>Craniata</taxon>
        <taxon>Vertebrata</taxon>
        <taxon>Euteleostomi</taxon>
        <taxon>Actinopterygii</taxon>
        <taxon>Neopterygii</taxon>
        <taxon>Teleostei</taxon>
        <taxon>Ostariophysi</taxon>
        <taxon>Cypriniformes</taxon>
        <taxon>Xenocyprididae</taxon>
        <taxon>Xenocypridinae</taxon>
        <taxon>Culter</taxon>
    </lineage>
</organism>
<evidence type="ECO:0000259" key="1">
    <source>
        <dbReference type="Pfam" id="PF00646"/>
    </source>
</evidence>
<keyword evidence="4" id="KW-1185">Reference proteome</keyword>
<sequence length="109" mass="12808">MVLEEGDVALLNLSLVCSKFRSLVDTDSFRKRAHFCWLDSVTKWRTKSEPFQEFYKMYTLQPCRHCNEVYKNCLPGYVGRGKRGEMQGFCSENTHPGFCSDWCMMLEEE</sequence>
<comment type="caution">
    <text evidence="3">The sequence shown here is derived from an EMBL/GenBank/DDBJ whole genome shotgun (WGS) entry which is preliminary data.</text>
</comment>
<reference evidence="3 4" key="1">
    <citation type="submission" date="2024-05" db="EMBL/GenBank/DDBJ databases">
        <title>A high-quality chromosomal-level genome assembly of Topmouth culter (Culter alburnus).</title>
        <authorList>
            <person name="Zhao H."/>
        </authorList>
    </citation>
    <scope>NUCLEOTIDE SEQUENCE [LARGE SCALE GENOMIC DNA]</scope>
    <source>
        <strain evidence="3">CATC2023</strain>
        <tissue evidence="3">Muscle</tissue>
    </source>
</reference>
<protein>
    <recommendedName>
        <fullName evidence="5">F-box domain-containing protein</fullName>
    </recommendedName>
</protein>
<evidence type="ECO:0000259" key="2">
    <source>
        <dbReference type="Pfam" id="PF18866"/>
    </source>
</evidence>
<dbReference type="AlphaFoldDB" id="A0AAW2AWZ4"/>
<proteinExistence type="predicted"/>
<dbReference type="Pfam" id="PF00646">
    <property type="entry name" value="F-box"/>
    <property type="match status" value="1"/>
</dbReference>
<feature type="domain" description="CxC7-like cysteine cluster associated with KDZ transposases" evidence="2">
    <location>
        <begin position="44"/>
        <end position="103"/>
    </location>
</feature>
<evidence type="ECO:0008006" key="5">
    <source>
        <dbReference type="Google" id="ProtNLM"/>
    </source>
</evidence>
<dbReference type="Proteomes" id="UP001479290">
    <property type="component" value="Unassembled WGS sequence"/>
</dbReference>
<gene>
    <name evidence="3" type="ORF">ABG768_019085</name>
</gene>
<accession>A0AAW2AWZ4</accession>
<evidence type="ECO:0000313" key="4">
    <source>
        <dbReference type="Proteomes" id="UP001479290"/>
    </source>
</evidence>
<name>A0AAW2AWZ4_CULAL</name>